<keyword evidence="1" id="KW-0472">Membrane</keyword>
<evidence type="ECO:0000313" key="4">
    <source>
        <dbReference type="Proteomes" id="UP001226691"/>
    </source>
</evidence>
<keyword evidence="1" id="KW-1133">Transmembrane helix</keyword>
<accession>A0ABU0TYU8</accession>
<dbReference type="PANTHER" id="PTHR34351:SF1">
    <property type="entry name" value="SLR1927 PROTEIN"/>
    <property type="match status" value="1"/>
</dbReference>
<sequence length="406" mass="42347">MRRLWPLTLRGTGALLLAIAAFVVAQRAGIPELMYFGTLLAALLAGSAAALLLVRDAVAVTRAVSPDVPEVGASATIVVRAGLRSALPAPAGRWRDELPSGLDGRAEGTFPVAAAVTLRYEVVGTIRGVHALGPLEVTVTDPFGLVRRRVRLGRTTPVTVSPAVVDLAPLVSTPGEAGGTRQTAALQLGQGADNLVARPYAPGDSMRRIHWRATAHRDTLMVRQEEQESSPAATVVFDRAVSRWSPSAAEAPGRDPAFETAVTACVSTLARLVHEGFTVDVVDSDGTLLIEPVEGGDDPAARACAALFATLTARPDDASRRVLPASATALLGPLVVITGVLLDDDRALLGAAAQRSGLPLLLVVDERADLDVLRRAGWRAAVLPPGGDVAAGWDDAIEQGYARVGR</sequence>
<dbReference type="EMBL" id="JAUTBF010000001">
    <property type="protein sequence ID" value="MDQ1124835.1"/>
    <property type="molecule type" value="Genomic_DNA"/>
</dbReference>
<keyword evidence="4" id="KW-1185">Reference proteome</keyword>
<evidence type="ECO:0000259" key="2">
    <source>
        <dbReference type="Pfam" id="PF01882"/>
    </source>
</evidence>
<evidence type="ECO:0000313" key="3">
    <source>
        <dbReference type="EMBL" id="MDQ1124835.1"/>
    </source>
</evidence>
<organism evidence="3 4">
    <name type="scientific">Microbacterium trichothecenolyticum</name>
    <name type="common">Aureobacterium trichothecenolyticum</name>
    <dbReference type="NCBI Taxonomy" id="69370"/>
    <lineage>
        <taxon>Bacteria</taxon>
        <taxon>Bacillati</taxon>
        <taxon>Actinomycetota</taxon>
        <taxon>Actinomycetes</taxon>
        <taxon>Micrococcales</taxon>
        <taxon>Microbacteriaceae</taxon>
        <taxon>Microbacterium</taxon>
    </lineage>
</organism>
<proteinExistence type="predicted"/>
<dbReference type="Proteomes" id="UP001226691">
    <property type="component" value="Unassembled WGS sequence"/>
</dbReference>
<name>A0ABU0TYU8_MICTR</name>
<dbReference type="RefSeq" id="WP_307486650.1">
    <property type="nucleotide sequence ID" value="NZ_JAUTBF010000001.1"/>
</dbReference>
<feature type="domain" description="DUF58" evidence="2">
    <location>
        <begin position="197"/>
        <end position="366"/>
    </location>
</feature>
<evidence type="ECO:0000256" key="1">
    <source>
        <dbReference type="SAM" id="Phobius"/>
    </source>
</evidence>
<gene>
    <name evidence="3" type="ORF">QE412_003408</name>
</gene>
<dbReference type="Pfam" id="PF01882">
    <property type="entry name" value="DUF58"/>
    <property type="match status" value="1"/>
</dbReference>
<feature type="transmembrane region" description="Helical" evidence="1">
    <location>
        <begin position="35"/>
        <end position="54"/>
    </location>
</feature>
<keyword evidence="1" id="KW-0812">Transmembrane</keyword>
<dbReference type="InterPro" id="IPR002881">
    <property type="entry name" value="DUF58"/>
</dbReference>
<comment type="caution">
    <text evidence="3">The sequence shown here is derived from an EMBL/GenBank/DDBJ whole genome shotgun (WGS) entry which is preliminary data.</text>
</comment>
<reference evidence="3 4" key="1">
    <citation type="submission" date="2023-07" db="EMBL/GenBank/DDBJ databases">
        <title>Functional and genomic diversity of the sorghum phyllosphere microbiome.</title>
        <authorList>
            <person name="Shade A."/>
        </authorList>
    </citation>
    <scope>NUCLEOTIDE SEQUENCE [LARGE SCALE GENOMIC DNA]</scope>
    <source>
        <strain evidence="3 4">SORGH_AS_1207</strain>
    </source>
</reference>
<dbReference type="PANTHER" id="PTHR34351">
    <property type="entry name" value="SLR1927 PROTEIN-RELATED"/>
    <property type="match status" value="1"/>
</dbReference>
<protein>
    <submittedName>
        <fullName evidence="3">Uncharacterized protein (DUF58 family)</fullName>
    </submittedName>
</protein>